<keyword evidence="3" id="KW-1185">Reference proteome</keyword>
<evidence type="ECO:0000313" key="2">
    <source>
        <dbReference type="EMBL" id="KAJ8342740.1"/>
    </source>
</evidence>
<comment type="caution">
    <text evidence="2">The sequence shown here is derived from an EMBL/GenBank/DDBJ whole genome shotgun (WGS) entry which is preliminary data.</text>
</comment>
<dbReference type="EMBL" id="JAINUF010000014">
    <property type="protein sequence ID" value="KAJ8342740.1"/>
    <property type="molecule type" value="Genomic_DNA"/>
</dbReference>
<evidence type="ECO:0000256" key="1">
    <source>
        <dbReference type="SAM" id="MobiDB-lite"/>
    </source>
</evidence>
<name>A0A9Q1EPQ0_SYNKA</name>
<dbReference type="OrthoDB" id="10016177at2759"/>
<reference evidence="2" key="1">
    <citation type="journal article" date="2023" name="Science">
        <title>Genome structures resolve the early diversification of teleost fishes.</title>
        <authorList>
            <person name="Parey E."/>
            <person name="Louis A."/>
            <person name="Montfort J."/>
            <person name="Bouchez O."/>
            <person name="Roques C."/>
            <person name="Iampietro C."/>
            <person name="Lluch J."/>
            <person name="Castinel A."/>
            <person name="Donnadieu C."/>
            <person name="Desvignes T."/>
            <person name="Floi Bucao C."/>
            <person name="Jouanno E."/>
            <person name="Wen M."/>
            <person name="Mejri S."/>
            <person name="Dirks R."/>
            <person name="Jansen H."/>
            <person name="Henkel C."/>
            <person name="Chen W.J."/>
            <person name="Zahm M."/>
            <person name="Cabau C."/>
            <person name="Klopp C."/>
            <person name="Thompson A.W."/>
            <person name="Robinson-Rechavi M."/>
            <person name="Braasch I."/>
            <person name="Lecointre G."/>
            <person name="Bobe J."/>
            <person name="Postlethwait J.H."/>
            <person name="Berthelot C."/>
            <person name="Roest Crollius H."/>
            <person name="Guiguen Y."/>
        </authorList>
    </citation>
    <scope>NUCLEOTIDE SEQUENCE</scope>
    <source>
        <strain evidence="2">WJC10195</strain>
    </source>
</reference>
<dbReference type="AlphaFoldDB" id="A0A9Q1EPQ0"/>
<proteinExistence type="predicted"/>
<evidence type="ECO:0000313" key="3">
    <source>
        <dbReference type="Proteomes" id="UP001152622"/>
    </source>
</evidence>
<dbReference type="Proteomes" id="UP001152622">
    <property type="component" value="Chromosome 14"/>
</dbReference>
<protein>
    <submittedName>
        <fullName evidence="2">Uncharacterized protein</fullName>
    </submittedName>
</protein>
<feature type="compositionally biased region" description="Low complexity" evidence="1">
    <location>
        <begin position="1"/>
        <end position="15"/>
    </location>
</feature>
<feature type="compositionally biased region" description="Polar residues" evidence="1">
    <location>
        <begin position="17"/>
        <end position="26"/>
    </location>
</feature>
<gene>
    <name evidence="2" type="ORF">SKAU_G00326680</name>
</gene>
<organism evidence="2 3">
    <name type="scientific">Synaphobranchus kaupii</name>
    <name type="common">Kaup's arrowtooth eel</name>
    <dbReference type="NCBI Taxonomy" id="118154"/>
    <lineage>
        <taxon>Eukaryota</taxon>
        <taxon>Metazoa</taxon>
        <taxon>Chordata</taxon>
        <taxon>Craniata</taxon>
        <taxon>Vertebrata</taxon>
        <taxon>Euteleostomi</taxon>
        <taxon>Actinopterygii</taxon>
        <taxon>Neopterygii</taxon>
        <taxon>Teleostei</taxon>
        <taxon>Anguilliformes</taxon>
        <taxon>Synaphobranchidae</taxon>
        <taxon>Synaphobranchus</taxon>
    </lineage>
</organism>
<accession>A0A9Q1EPQ0</accession>
<feature type="region of interest" description="Disordered" evidence="1">
    <location>
        <begin position="1"/>
        <end position="78"/>
    </location>
</feature>
<sequence>MDSSTKLSGSSLLKSQVIGSENSVQGQKGRRQPHGQPRVSRDRDDVQTPESPDPIVPPKSRSYQDKSGTTYRGGCTTKMRQPNIAGKRSCLPLAQWLLDDMLQDLVREVTVATLQKCTRDFVDAYLAEVAIRRCASDIISEMVELFIPGLVEEVLREKVVDDVIEAELLPEVLVEEARAVALSELARCESQVTIKQLSQVRQYASSRLMDVFLMDCLLKLVASKGPCFTEKEQSGRLLDSWMLDVLFHQLFSVLQHRDITVENIPLRNYHRRVFTDIALDVILSEFCQSLDEDMEHWLEFERLIEEGVR</sequence>